<evidence type="ECO:0000313" key="6">
    <source>
        <dbReference type="Proteomes" id="UP000827092"/>
    </source>
</evidence>
<dbReference type="Pfam" id="PF21045">
    <property type="entry name" value="INT10"/>
    <property type="match status" value="2"/>
</dbReference>
<reference evidence="5 6" key="1">
    <citation type="journal article" date="2022" name="Nat. Ecol. Evol.">
        <title>A masculinizing supergene underlies an exaggerated male reproductive morph in a spider.</title>
        <authorList>
            <person name="Hendrickx F."/>
            <person name="De Corte Z."/>
            <person name="Sonet G."/>
            <person name="Van Belleghem S.M."/>
            <person name="Kostlbacher S."/>
            <person name="Vangestel C."/>
        </authorList>
    </citation>
    <scope>NUCLEOTIDE SEQUENCE [LARGE SCALE GENOMIC DNA]</scope>
    <source>
        <strain evidence="5">W744_W776</strain>
    </source>
</reference>
<dbReference type="PANTHER" id="PTHR16055">
    <property type="entry name" value="INTEGRATOR COMPLEX SUBUNIT 10"/>
    <property type="match status" value="1"/>
</dbReference>
<dbReference type="InterPro" id="IPR026164">
    <property type="entry name" value="Int_cplx_su10"/>
</dbReference>
<dbReference type="AlphaFoldDB" id="A0AAV6VFI7"/>
<evidence type="ECO:0000256" key="2">
    <source>
        <dbReference type="ARBA" id="ARBA00010391"/>
    </source>
</evidence>
<dbReference type="GO" id="GO:0032039">
    <property type="term" value="C:integrator complex"/>
    <property type="evidence" value="ECO:0007669"/>
    <property type="project" value="InterPro"/>
</dbReference>
<dbReference type="PANTHER" id="PTHR16055:SF2">
    <property type="entry name" value="INTEGRATOR COMPLEX SUBUNIT 10"/>
    <property type="match status" value="1"/>
</dbReference>
<comment type="caution">
    <text evidence="5">The sequence shown here is derived from an EMBL/GenBank/DDBJ whole genome shotgun (WGS) entry which is preliminary data.</text>
</comment>
<evidence type="ECO:0000256" key="3">
    <source>
        <dbReference type="ARBA" id="ARBA00016811"/>
    </source>
</evidence>
<dbReference type="Proteomes" id="UP000827092">
    <property type="component" value="Unassembled WGS sequence"/>
</dbReference>
<evidence type="ECO:0000313" key="5">
    <source>
        <dbReference type="EMBL" id="KAG8194773.1"/>
    </source>
</evidence>
<proteinExistence type="inferred from homology"/>
<comment type="similarity">
    <text evidence="2">Belongs to the Integrator subunit 10 family.</text>
</comment>
<organism evidence="5 6">
    <name type="scientific">Oedothorax gibbosus</name>
    <dbReference type="NCBI Taxonomy" id="931172"/>
    <lineage>
        <taxon>Eukaryota</taxon>
        <taxon>Metazoa</taxon>
        <taxon>Ecdysozoa</taxon>
        <taxon>Arthropoda</taxon>
        <taxon>Chelicerata</taxon>
        <taxon>Arachnida</taxon>
        <taxon>Araneae</taxon>
        <taxon>Araneomorphae</taxon>
        <taxon>Entelegynae</taxon>
        <taxon>Araneoidea</taxon>
        <taxon>Linyphiidae</taxon>
        <taxon>Erigoninae</taxon>
        <taxon>Oedothorax</taxon>
    </lineage>
</organism>
<keyword evidence="6" id="KW-1185">Reference proteome</keyword>
<accession>A0AAV6VFI7</accession>
<name>A0AAV6VFI7_9ARAC</name>
<keyword evidence="4" id="KW-0539">Nucleus</keyword>
<evidence type="ECO:0000256" key="1">
    <source>
        <dbReference type="ARBA" id="ARBA00004123"/>
    </source>
</evidence>
<dbReference type="EMBL" id="JAFNEN010000098">
    <property type="protein sequence ID" value="KAG8194773.1"/>
    <property type="molecule type" value="Genomic_DNA"/>
</dbReference>
<dbReference type="GO" id="GO:0016180">
    <property type="term" value="P:snRNA processing"/>
    <property type="evidence" value="ECO:0007669"/>
    <property type="project" value="InterPro"/>
</dbReference>
<gene>
    <name evidence="5" type="ORF">JTE90_017215</name>
</gene>
<evidence type="ECO:0000256" key="4">
    <source>
        <dbReference type="ARBA" id="ARBA00023242"/>
    </source>
</evidence>
<sequence length="664" mass="76862">MSADEEYLISQVLNNMKTDVAAAKSWMIFSKSVDPESFAILFQYYKMACEETNLTESLISLSKLVEKFPKEPTLIKELKELAKALCSETDNFLKRIFENLPEDTRQNVMVVVTRSAQSIEEHCELMLLFLKRMPPGSKLLQHGSNIIDTLLAAEERPGVPVPINLFRKMLVCDALPLIMKVPQFDYKFKFVFQLLQKSLEFYVCCMMTCSSAQDVAIRKEVISQSEANPEEGWTPLFELLELVALRYRWNYPEMFVSNFSELSLQQLMSLLKRKNKTIASLSSEKHRREEMSGYEEAYFCLAVTFFYYLYRFGKIVLPKMPSSLVSGPFNFFLMEGIAEPQEKCPKSLSAEFKRNDRGYVVVSKYANQEASSMLIPSFVTAVECWGMLHRHTHLMKEFKTLCKNIQLETWPVFEEFYINMLIYERGHRDAIEHLSRVQNSTIDPTIKNKSALQIASCYYFLSEHERCLKILFDVIMNLPASTAPAVAKPAISKCPARYMYFMGYNNREILQYCVSMLLKLYKCKENVDETYKDMTLGYMLVLMQYDLEHEYELLQRCINTIKKTKSFCFQKFFNYIINVDILEEMSYLATSGGGNVNLEILSTPTFQASKQRAVTRGVNKGAKDDLKQAFVNQMARCYDNIDNLFIDFIKEEHSFLLLPLSDGL</sequence>
<protein>
    <recommendedName>
        <fullName evidence="3">Integrator complex subunit 10</fullName>
    </recommendedName>
</protein>
<comment type="subcellular location">
    <subcellularLocation>
        <location evidence="1">Nucleus</location>
    </subcellularLocation>
</comment>